<protein>
    <recommendedName>
        <fullName evidence="1">Reverse transcriptase/retrotransposon-derived protein RNase H-like domain-containing protein</fullName>
    </recommendedName>
</protein>
<organism evidence="2 3">
    <name type="scientific">Taxus chinensis</name>
    <name type="common">Chinese yew</name>
    <name type="synonym">Taxus wallichiana var. chinensis</name>
    <dbReference type="NCBI Taxonomy" id="29808"/>
    <lineage>
        <taxon>Eukaryota</taxon>
        <taxon>Viridiplantae</taxon>
        <taxon>Streptophyta</taxon>
        <taxon>Embryophyta</taxon>
        <taxon>Tracheophyta</taxon>
        <taxon>Spermatophyta</taxon>
        <taxon>Pinopsida</taxon>
        <taxon>Pinidae</taxon>
        <taxon>Conifers II</taxon>
        <taxon>Cupressales</taxon>
        <taxon>Taxaceae</taxon>
        <taxon>Taxus</taxon>
    </lineage>
</organism>
<dbReference type="SUPFAM" id="SSF56672">
    <property type="entry name" value="DNA/RNA polymerases"/>
    <property type="match status" value="1"/>
</dbReference>
<feature type="non-terminal residue" evidence="2">
    <location>
        <position position="55"/>
    </location>
</feature>
<dbReference type="InterPro" id="IPR041577">
    <property type="entry name" value="RT_RNaseH_2"/>
</dbReference>
<feature type="domain" description="Reverse transcriptase/retrotransposon-derived protein RNase H-like" evidence="1">
    <location>
        <begin position="2"/>
        <end position="53"/>
    </location>
</feature>
<reference evidence="2 3" key="1">
    <citation type="journal article" date="2021" name="Nat. Plants">
        <title>The Taxus genome provides insights into paclitaxel biosynthesis.</title>
        <authorList>
            <person name="Xiong X."/>
            <person name="Gou J."/>
            <person name="Liao Q."/>
            <person name="Li Y."/>
            <person name="Zhou Q."/>
            <person name="Bi G."/>
            <person name="Li C."/>
            <person name="Du R."/>
            <person name="Wang X."/>
            <person name="Sun T."/>
            <person name="Guo L."/>
            <person name="Liang H."/>
            <person name="Lu P."/>
            <person name="Wu Y."/>
            <person name="Zhang Z."/>
            <person name="Ro D.K."/>
            <person name="Shang Y."/>
            <person name="Huang S."/>
            <person name="Yan J."/>
        </authorList>
    </citation>
    <scope>NUCLEOTIDE SEQUENCE [LARGE SCALE GENOMIC DNA]</scope>
    <source>
        <strain evidence="2">Ta-2019</strain>
    </source>
</reference>
<comment type="caution">
    <text evidence="2">The sequence shown here is derived from an EMBL/GenBank/DDBJ whole genome shotgun (WGS) entry which is preliminary data.</text>
</comment>
<sequence length="55" mass="6172">YLANPPVLMPPTPGEPLLLYISATQYAIGALLTQYDLSHKEKAVYYLSRTLIAYE</sequence>
<dbReference type="Proteomes" id="UP000824469">
    <property type="component" value="Unassembled WGS sequence"/>
</dbReference>
<evidence type="ECO:0000259" key="1">
    <source>
        <dbReference type="Pfam" id="PF17919"/>
    </source>
</evidence>
<feature type="non-terminal residue" evidence="2">
    <location>
        <position position="1"/>
    </location>
</feature>
<proteinExistence type="predicted"/>
<evidence type="ECO:0000313" key="3">
    <source>
        <dbReference type="Proteomes" id="UP000824469"/>
    </source>
</evidence>
<name>A0AA38FTP5_TAXCH</name>
<dbReference type="InterPro" id="IPR043502">
    <property type="entry name" value="DNA/RNA_pol_sf"/>
</dbReference>
<gene>
    <name evidence="2" type="ORF">KI387_037961</name>
</gene>
<dbReference type="AlphaFoldDB" id="A0AA38FTP5"/>
<dbReference type="Pfam" id="PF17919">
    <property type="entry name" value="RT_RNaseH_2"/>
    <property type="match status" value="1"/>
</dbReference>
<keyword evidence="3" id="KW-1185">Reference proteome</keyword>
<dbReference type="EMBL" id="JAHRHJ020000007">
    <property type="protein sequence ID" value="KAH9310050.1"/>
    <property type="molecule type" value="Genomic_DNA"/>
</dbReference>
<accession>A0AA38FTP5</accession>
<evidence type="ECO:0000313" key="2">
    <source>
        <dbReference type="EMBL" id="KAH9310050.1"/>
    </source>
</evidence>